<dbReference type="EMBL" id="PYDT01000003">
    <property type="protein sequence ID" value="THU67070.1"/>
    <property type="molecule type" value="Genomic_DNA"/>
</dbReference>
<accession>A0A4S8JXN5</accession>
<dbReference type="AlphaFoldDB" id="A0A4S8JXN5"/>
<name>A0A4S8JXN5_MUSBA</name>
<evidence type="ECO:0000313" key="1">
    <source>
        <dbReference type="EMBL" id="THU67070.1"/>
    </source>
</evidence>
<keyword evidence="2" id="KW-1185">Reference proteome</keyword>
<dbReference type="Proteomes" id="UP000317650">
    <property type="component" value="Chromosome 5"/>
</dbReference>
<sequence>MDVLRILFGMERLAAPRRSCSFRVPICPQERLSSGLNYVTTLLLVPEKELAELIFQNATCFYSLILVPQSLLMAEVAFMISWSNTLRFKFRGMYLCNFLANKVLDWRLRFQMFGYVHKGTTAGHLYILLTVLYKASINLLIDHFSWSKCIGGTAGGMAGLAHSSLRLLQMMEANMERQTRVFLGVSRDPWHTWETDTNPINWSVASDDGMDFPMNAYLATRLVFTFSANFKMQQA</sequence>
<evidence type="ECO:0000313" key="2">
    <source>
        <dbReference type="Proteomes" id="UP000317650"/>
    </source>
</evidence>
<protein>
    <submittedName>
        <fullName evidence="1">Uncharacterized protein</fullName>
    </submittedName>
</protein>
<proteinExistence type="predicted"/>
<gene>
    <name evidence="1" type="ORF">C4D60_Mb05t20780</name>
</gene>
<organism evidence="1 2">
    <name type="scientific">Musa balbisiana</name>
    <name type="common">Banana</name>
    <dbReference type="NCBI Taxonomy" id="52838"/>
    <lineage>
        <taxon>Eukaryota</taxon>
        <taxon>Viridiplantae</taxon>
        <taxon>Streptophyta</taxon>
        <taxon>Embryophyta</taxon>
        <taxon>Tracheophyta</taxon>
        <taxon>Spermatophyta</taxon>
        <taxon>Magnoliopsida</taxon>
        <taxon>Liliopsida</taxon>
        <taxon>Zingiberales</taxon>
        <taxon>Musaceae</taxon>
        <taxon>Musa</taxon>
    </lineage>
</organism>
<comment type="caution">
    <text evidence="1">The sequence shown here is derived from an EMBL/GenBank/DDBJ whole genome shotgun (WGS) entry which is preliminary data.</text>
</comment>
<reference evidence="1 2" key="1">
    <citation type="journal article" date="2019" name="Nat. Plants">
        <title>Genome sequencing of Musa balbisiana reveals subgenome evolution and function divergence in polyploid bananas.</title>
        <authorList>
            <person name="Yao X."/>
        </authorList>
    </citation>
    <scope>NUCLEOTIDE SEQUENCE [LARGE SCALE GENOMIC DNA]</scope>
    <source>
        <strain evidence="2">cv. DH-PKW</strain>
        <tissue evidence="1">Leaves</tissue>
    </source>
</reference>